<dbReference type="Pfam" id="PF10343">
    <property type="entry name" value="Q_salvage"/>
    <property type="match status" value="1"/>
</dbReference>
<comment type="caution">
    <text evidence="7">The sequence shown here is derived from an EMBL/GenBank/DDBJ whole genome shotgun (WGS) entry which is preliminary data.</text>
</comment>
<dbReference type="EMBL" id="DTPI01000031">
    <property type="protein sequence ID" value="HGE66697.1"/>
    <property type="molecule type" value="Genomic_DNA"/>
</dbReference>
<dbReference type="PANTHER" id="PTHR21314:SF0">
    <property type="entry name" value="QUEUOSINE 5'-PHOSPHATE N-GLYCOSYLASE_HYDROLASE"/>
    <property type="match status" value="1"/>
</dbReference>
<gene>
    <name evidence="8" type="ORF">ENL48_05015</name>
    <name evidence="7" type="ORF">ENT89_03205</name>
    <name evidence="6" type="ORF">ENX77_06255</name>
</gene>
<dbReference type="AlphaFoldDB" id="A0A7C4S5A5"/>
<dbReference type="InterPro" id="IPR019438">
    <property type="entry name" value="Q_salvage"/>
</dbReference>
<evidence type="ECO:0000256" key="2">
    <source>
        <dbReference type="ARBA" id="ARBA00035119"/>
    </source>
</evidence>
<name>A0A7C4S5A5_9EURY</name>
<comment type="catalytic activity">
    <reaction evidence="5">
        <text>queuosine 5'-phosphate + H2O = queuine + D-ribose 5-phosphate</text>
        <dbReference type="Rhea" id="RHEA:75387"/>
        <dbReference type="ChEBI" id="CHEBI:15377"/>
        <dbReference type="ChEBI" id="CHEBI:17433"/>
        <dbReference type="ChEBI" id="CHEBI:78346"/>
        <dbReference type="ChEBI" id="CHEBI:194371"/>
    </reaction>
    <physiologicalReaction direction="left-to-right" evidence="5">
        <dbReference type="Rhea" id="RHEA:75388"/>
    </physiologicalReaction>
</comment>
<reference evidence="7" key="1">
    <citation type="journal article" date="2020" name="mSystems">
        <title>Genome- and Community-Level Interaction Insights into Carbon Utilization and Element Cycling Functions of Hydrothermarchaeota in Hydrothermal Sediment.</title>
        <authorList>
            <person name="Zhou Z."/>
            <person name="Liu Y."/>
            <person name="Xu W."/>
            <person name="Pan J."/>
            <person name="Luo Z.H."/>
            <person name="Li M."/>
        </authorList>
    </citation>
    <scope>NUCLEOTIDE SEQUENCE [LARGE SCALE GENOMIC DNA]</scope>
    <source>
        <strain evidence="8">SpSt-10</strain>
        <strain evidence="7">SpSt-62</strain>
        <strain evidence="6">SpSt-97</strain>
    </source>
</reference>
<dbReference type="GO" id="GO:0016787">
    <property type="term" value="F:hydrolase activity"/>
    <property type="evidence" value="ECO:0007669"/>
    <property type="project" value="UniProtKB-KW"/>
</dbReference>
<dbReference type="EMBL" id="DRUC01000072">
    <property type="protein sequence ID" value="HHF48514.1"/>
    <property type="molecule type" value="Genomic_DNA"/>
</dbReference>
<protein>
    <recommendedName>
        <fullName evidence="3">Queuosine 5'-phosphate N-glycosylase/hydrolase</fullName>
    </recommendedName>
    <alternativeName>
        <fullName evidence="4">Queuosine-nucleotide N-glycosylase/hydrolase</fullName>
    </alternativeName>
</protein>
<dbReference type="SUPFAM" id="SSF48150">
    <property type="entry name" value="DNA-glycosylase"/>
    <property type="match status" value="1"/>
</dbReference>
<evidence type="ECO:0000313" key="7">
    <source>
        <dbReference type="EMBL" id="HGU59193.1"/>
    </source>
</evidence>
<comment type="similarity">
    <text evidence="2">Belongs to the QNG1 protein family.</text>
</comment>
<evidence type="ECO:0000256" key="3">
    <source>
        <dbReference type="ARBA" id="ARBA00035306"/>
    </source>
</evidence>
<dbReference type="GO" id="GO:0006400">
    <property type="term" value="P:tRNA modification"/>
    <property type="evidence" value="ECO:0007669"/>
    <property type="project" value="TreeGrafter"/>
</dbReference>
<evidence type="ECO:0000256" key="5">
    <source>
        <dbReference type="ARBA" id="ARBA00048204"/>
    </source>
</evidence>
<evidence type="ECO:0000256" key="4">
    <source>
        <dbReference type="ARBA" id="ARBA00035393"/>
    </source>
</evidence>
<evidence type="ECO:0000313" key="6">
    <source>
        <dbReference type="EMBL" id="HGE66697.1"/>
    </source>
</evidence>
<dbReference type="PANTHER" id="PTHR21314">
    <property type="entry name" value="QUEUOSINE 5'-PHOSPHATE N-GLYCOSYLASE_HYDROLASE-RELATED"/>
    <property type="match status" value="1"/>
</dbReference>
<sequence length="315" mass="36973">MQILGSNVNNFSCLCIFMLNIERIEDLAKIMKRLKYKPISFDNPELFPEPDDYIYPNYVFFMVAIDHRTGFSKKWKYHGSDLLFYLARRKQIENPKFFTVENLINIDPEELRRIFTFRGETVSRVEERAFLLRDCAEKLLKHYGGDVMNLFREADFTVESILNRLKEFRAYEDPLMKKGYLLIKILKRQGLKLKDPHNLSFPIDNVLVKLALSSGMINPGEDLMKKINSGITLTEKETEILRKMTEEALIILSKKSGIEPDILDDILWTYGREIDSDKVSTPIDDRVDGNALQDFLTFIRSRSVREIKFPPTWYF</sequence>
<keyword evidence="1" id="KW-0378">Hydrolase</keyword>
<evidence type="ECO:0000313" key="8">
    <source>
        <dbReference type="EMBL" id="HHF48514.1"/>
    </source>
</evidence>
<dbReference type="GO" id="GO:0006281">
    <property type="term" value="P:DNA repair"/>
    <property type="evidence" value="ECO:0007669"/>
    <property type="project" value="InterPro"/>
</dbReference>
<organism evidence="7">
    <name type="scientific">Geoglobus ahangari</name>
    <dbReference type="NCBI Taxonomy" id="113653"/>
    <lineage>
        <taxon>Archaea</taxon>
        <taxon>Methanobacteriati</taxon>
        <taxon>Methanobacteriota</taxon>
        <taxon>Archaeoglobi</taxon>
        <taxon>Archaeoglobales</taxon>
        <taxon>Archaeoglobaceae</taxon>
        <taxon>Geoglobus</taxon>
    </lineage>
</organism>
<dbReference type="EMBL" id="DTAK01000016">
    <property type="protein sequence ID" value="HGU59193.1"/>
    <property type="molecule type" value="Genomic_DNA"/>
</dbReference>
<accession>A0A7C4S5A5</accession>
<proteinExistence type="inferred from homology"/>
<dbReference type="InterPro" id="IPR011257">
    <property type="entry name" value="DNA_glycosylase"/>
</dbReference>
<evidence type="ECO:0000256" key="1">
    <source>
        <dbReference type="ARBA" id="ARBA00022801"/>
    </source>
</evidence>